<reference evidence="2" key="1">
    <citation type="journal article" date="2014" name="Int. J. Syst. Evol. Microbiol.">
        <title>Complete genome sequence of Corynebacterium casei LMG S-19264T (=DSM 44701T), isolated from a smear-ripened cheese.</title>
        <authorList>
            <consortium name="US DOE Joint Genome Institute (JGI-PGF)"/>
            <person name="Walter F."/>
            <person name="Albersmeier A."/>
            <person name="Kalinowski J."/>
            <person name="Ruckert C."/>
        </authorList>
    </citation>
    <scope>NUCLEOTIDE SEQUENCE</scope>
    <source>
        <strain evidence="2">CGMCC 1.15725</strain>
    </source>
</reference>
<dbReference type="RefSeq" id="WP_189046947.1">
    <property type="nucleotide sequence ID" value="NZ_BMJQ01000007.1"/>
</dbReference>
<dbReference type="Proteomes" id="UP000646365">
    <property type="component" value="Unassembled WGS sequence"/>
</dbReference>
<protein>
    <recommendedName>
        <fullName evidence="4">DUF2531 family protein</fullName>
    </recommendedName>
</protein>
<keyword evidence="1" id="KW-0732">Signal</keyword>
<comment type="caution">
    <text evidence="2">The sequence shown here is derived from an EMBL/GenBank/DDBJ whole genome shotgun (WGS) entry which is preliminary data.</text>
</comment>
<evidence type="ECO:0000256" key="1">
    <source>
        <dbReference type="SAM" id="SignalP"/>
    </source>
</evidence>
<accession>A0A8J3E2H4</accession>
<feature type="chain" id="PRO_5035329167" description="DUF2531 family protein" evidence="1">
    <location>
        <begin position="26"/>
        <end position="130"/>
    </location>
</feature>
<reference evidence="2" key="2">
    <citation type="submission" date="2020-09" db="EMBL/GenBank/DDBJ databases">
        <authorList>
            <person name="Sun Q."/>
            <person name="Zhou Y."/>
        </authorList>
    </citation>
    <scope>NUCLEOTIDE SEQUENCE</scope>
    <source>
        <strain evidence="2">CGMCC 1.15725</strain>
    </source>
</reference>
<organism evidence="2 3">
    <name type="scientific">Aliidongia dinghuensis</name>
    <dbReference type="NCBI Taxonomy" id="1867774"/>
    <lineage>
        <taxon>Bacteria</taxon>
        <taxon>Pseudomonadati</taxon>
        <taxon>Pseudomonadota</taxon>
        <taxon>Alphaproteobacteria</taxon>
        <taxon>Rhodospirillales</taxon>
        <taxon>Dongiaceae</taxon>
        <taxon>Aliidongia</taxon>
    </lineage>
</organism>
<dbReference type="EMBL" id="BMJQ01000007">
    <property type="protein sequence ID" value="GGF21191.1"/>
    <property type="molecule type" value="Genomic_DNA"/>
</dbReference>
<gene>
    <name evidence="2" type="ORF">GCM10011611_29100</name>
</gene>
<feature type="signal peptide" evidence="1">
    <location>
        <begin position="1"/>
        <end position="25"/>
    </location>
</feature>
<evidence type="ECO:0000313" key="2">
    <source>
        <dbReference type="EMBL" id="GGF21191.1"/>
    </source>
</evidence>
<keyword evidence="3" id="KW-1185">Reference proteome</keyword>
<dbReference type="AlphaFoldDB" id="A0A8J3E2H4"/>
<evidence type="ECO:0000313" key="3">
    <source>
        <dbReference type="Proteomes" id="UP000646365"/>
    </source>
</evidence>
<name>A0A8J3E2H4_9PROT</name>
<sequence length="130" mass="13715">MRSGGWGLVIALAGLGLAKSEPAVAAADACSPLENGPPFCLLGTELAPDLRWAFVQEPGVVGLARLSTGDVLDGWTVAEVGRGWVRLGHDERMVRLSLGAGLAEITTGALGPHAVPKLRQHRWEERGDQE</sequence>
<proteinExistence type="predicted"/>
<evidence type="ECO:0008006" key="4">
    <source>
        <dbReference type="Google" id="ProtNLM"/>
    </source>
</evidence>